<reference evidence="2" key="1">
    <citation type="journal article" date="2014" name="Proc. Natl. Acad. Sci. U.S.A.">
        <title>Extensive sampling of basidiomycete genomes demonstrates inadequacy of the white-rot/brown-rot paradigm for wood decay fungi.</title>
        <authorList>
            <person name="Riley R."/>
            <person name="Salamov A.A."/>
            <person name="Brown D.W."/>
            <person name="Nagy L.G."/>
            <person name="Floudas D."/>
            <person name="Held B.W."/>
            <person name="Levasseur A."/>
            <person name="Lombard V."/>
            <person name="Morin E."/>
            <person name="Otillar R."/>
            <person name="Lindquist E.A."/>
            <person name="Sun H."/>
            <person name="LaButti K.M."/>
            <person name="Schmutz J."/>
            <person name="Jabbour D."/>
            <person name="Luo H."/>
            <person name="Baker S.E."/>
            <person name="Pisabarro A.G."/>
            <person name="Walton J.D."/>
            <person name="Blanchette R.A."/>
            <person name="Henrissat B."/>
            <person name="Martin F."/>
            <person name="Cullen D."/>
            <person name="Hibbett D.S."/>
            <person name="Grigoriev I.V."/>
        </authorList>
    </citation>
    <scope>NUCLEOTIDE SEQUENCE [LARGE SCALE GENOMIC DNA]</scope>
    <source>
        <strain evidence="2">FD-172 SS1</strain>
    </source>
</reference>
<organism evidence="1 2">
    <name type="scientific">Botryobasidium botryosum (strain FD-172 SS1)</name>
    <dbReference type="NCBI Taxonomy" id="930990"/>
    <lineage>
        <taxon>Eukaryota</taxon>
        <taxon>Fungi</taxon>
        <taxon>Dikarya</taxon>
        <taxon>Basidiomycota</taxon>
        <taxon>Agaricomycotina</taxon>
        <taxon>Agaricomycetes</taxon>
        <taxon>Cantharellales</taxon>
        <taxon>Botryobasidiaceae</taxon>
        <taxon>Botryobasidium</taxon>
    </lineage>
</organism>
<dbReference type="InParanoid" id="A0A067MTA8"/>
<keyword evidence="2" id="KW-1185">Reference proteome</keyword>
<gene>
    <name evidence="1" type="ORF">BOTBODRAFT_174277</name>
</gene>
<protein>
    <recommendedName>
        <fullName evidence="3">F-box domain-containing protein</fullName>
    </recommendedName>
</protein>
<name>A0A067MTA8_BOTB1</name>
<sequence>MAAVLNHDVLWTIVSMVDCRQSLLSFALTCRAMRNIIIPTFLFSHVAFPARPEERKLLSFCHALETGGSIVGRSVRHFDLNSKSPSIRISTQLARALGEAAEKMTNIRSAVVPFADSLFLAEPRFPRALVSQAKLRCIELHRCSPASLELVRDLAHLHVIRITAFMTSVTPDSALAQILLNSRTTLRELSLRYATWSLSRLTTEPLPPTPPDTGLVWPHVETLDIRDMFVSPDSDFDPIRSFPVVRHLSYPASQNGWVDRFCSSIPAARLDSLEGDWEIMQAAFVAGAKPQRAVITSDYPTFHGESYSTSYLPSSLRQLHLRLDTNASPHRLERLADVTPTLTHLYIDFHSAYSQHTLFGVLTGLIVSLSGLPLTYLRLTMAPHSEEHDMKSFLEAVFIPLAESSLPLLRTLSLDWFSSQMSWRKTKGTI</sequence>
<proteinExistence type="predicted"/>
<dbReference type="InterPro" id="IPR032675">
    <property type="entry name" value="LRR_dom_sf"/>
</dbReference>
<evidence type="ECO:0000313" key="2">
    <source>
        <dbReference type="Proteomes" id="UP000027195"/>
    </source>
</evidence>
<dbReference type="Gene3D" id="3.80.10.10">
    <property type="entry name" value="Ribonuclease Inhibitor"/>
    <property type="match status" value="1"/>
</dbReference>
<dbReference type="SUPFAM" id="SSF52047">
    <property type="entry name" value="RNI-like"/>
    <property type="match status" value="1"/>
</dbReference>
<accession>A0A067MTA8</accession>
<evidence type="ECO:0008006" key="3">
    <source>
        <dbReference type="Google" id="ProtNLM"/>
    </source>
</evidence>
<evidence type="ECO:0000313" key="1">
    <source>
        <dbReference type="EMBL" id="KDQ15107.1"/>
    </source>
</evidence>
<dbReference type="AlphaFoldDB" id="A0A067MTA8"/>
<dbReference type="HOGENOM" id="CLU_039742_0_0_1"/>
<dbReference type="EMBL" id="KL198034">
    <property type="protein sequence ID" value="KDQ15107.1"/>
    <property type="molecule type" value="Genomic_DNA"/>
</dbReference>
<dbReference type="Proteomes" id="UP000027195">
    <property type="component" value="Unassembled WGS sequence"/>
</dbReference>